<proteinExistence type="predicted"/>
<protein>
    <submittedName>
        <fullName evidence="1">Uncharacterized protein</fullName>
    </submittedName>
</protein>
<keyword evidence="2" id="KW-1185">Reference proteome</keyword>
<evidence type="ECO:0000313" key="1">
    <source>
        <dbReference type="EMBL" id="KAI0037975.1"/>
    </source>
</evidence>
<comment type="caution">
    <text evidence="1">The sequence shown here is derived from an EMBL/GenBank/DDBJ whole genome shotgun (WGS) entry which is preliminary data.</text>
</comment>
<name>A0ACB8R1N0_9AGAM</name>
<organism evidence="1 2">
    <name type="scientific">Auriscalpium vulgare</name>
    <dbReference type="NCBI Taxonomy" id="40419"/>
    <lineage>
        <taxon>Eukaryota</taxon>
        <taxon>Fungi</taxon>
        <taxon>Dikarya</taxon>
        <taxon>Basidiomycota</taxon>
        <taxon>Agaricomycotina</taxon>
        <taxon>Agaricomycetes</taxon>
        <taxon>Russulales</taxon>
        <taxon>Auriscalpiaceae</taxon>
        <taxon>Auriscalpium</taxon>
    </lineage>
</organism>
<dbReference type="Proteomes" id="UP000814033">
    <property type="component" value="Unassembled WGS sequence"/>
</dbReference>
<evidence type="ECO:0000313" key="2">
    <source>
        <dbReference type="Proteomes" id="UP000814033"/>
    </source>
</evidence>
<sequence length="246" mass="25722">MSLWLNDTLKDVDVVISGYGTLEVAFKPNDGGVGTHMRVVSQPRYSGAGASDVALAPNPVEPLLREERAADGPAPREPAATQAPTQGGLSGTSPPAGTNAPEPAATRARTTVDHPDHVARAIVEQPAAPEVEMASSRGASSSEMACSREATPSDDGTRARTPSDWGEYAADGMLLLSPSEAQLVPIDGAPGYFKMTNPRVLDILDGRSGSTSEATSSLADDKPSPRQRPNRSASARKRARLQAKRS</sequence>
<dbReference type="EMBL" id="MU276637">
    <property type="protein sequence ID" value="KAI0037975.1"/>
    <property type="molecule type" value="Genomic_DNA"/>
</dbReference>
<reference evidence="1" key="2">
    <citation type="journal article" date="2022" name="New Phytol.">
        <title>Evolutionary transition to the ectomycorrhizal habit in the genomes of a hyperdiverse lineage of mushroom-forming fungi.</title>
        <authorList>
            <person name="Looney B."/>
            <person name="Miyauchi S."/>
            <person name="Morin E."/>
            <person name="Drula E."/>
            <person name="Courty P.E."/>
            <person name="Kohler A."/>
            <person name="Kuo A."/>
            <person name="LaButti K."/>
            <person name="Pangilinan J."/>
            <person name="Lipzen A."/>
            <person name="Riley R."/>
            <person name="Andreopoulos W."/>
            <person name="He G."/>
            <person name="Johnson J."/>
            <person name="Nolan M."/>
            <person name="Tritt A."/>
            <person name="Barry K.W."/>
            <person name="Grigoriev I.V."/>
            <person name="Nagy L.G."/>
            <person name="Hibbett D."/>
            <person name="Henrissat B."/>
            <person name="Matheny P.B."/>
            <person name="Labbe J."/>
            <person name="Martin F.M."/>
        </authorList>
    </citation>
    <scope>NUCLEOTIDE SEQUENCE</scope>
    <source>
        <strain evidence="1">FP105234-sp</strain>
    </source>
</reference>
<gene>
    <name evidence="1" type="ORF">FA95DRAFT_1613728</name>
</gene>
<reference evidence="1" key="1">
    <citation type="submission" date="2021-02" db="EMBL/GenBank/DDBJ databases">
        <authorList>
            <consortium name="DOE Joint Genome Institute"/>
            <person name="Ahrendt S."/>
            <person name="Looney B.P."/>
            <person name="Miyauchi S."/>
            <person name="Morin E."/>
            <person name="Drula E."/>
            <person name="Courty P.E."/>
            <person name="Chicoki N."/>
            <person name="Fauchery L."/>
            <person name="Kohler A."/>
            <person name="Kuo A."/>
            <person name="Labutti K."/>
            <person name="Pangilinan J."/>
            <person name="Lipzen A."/>
            <person name="Riley R."/>
            <person name="Andreopoulos W."/>
            <person name="He G."/>
            <person name="Johnson J."/>
            <person name="Barry K.W."/>
            <person name="Grigoriev I.V."/>
            <person name="Nagy L."/>
            <person name="Hibbett D."/>
            <person name="Henrissat B."/>
            <person name="Matheny P.B."/>
            <person name="Labbe J."/>
            <person name="Martin F."/>
        </authorList>
    </citation>
    <scope>NUCLEOTIDE SEQUENCE</scope>
    <source>
        <strain evidence="1">FP105234-sp</strain>
    </source>
</reference>
<accession>A0ACB8R1N0</accession>